<evidence type="ECO:0000256" key="3">
    <source>
        <dbReference type="SAM" id="SignalP"/>
    </source>
</evidence>
<keyword evidence="6" id="KW-1185">Reference proteome</keyword>
<gene>
    <name evidence="5" type="ORF">PV08_04325</name>
</gene>
<evidence type="ECO:0000313" key="6">
    <source>
        <dbReference type="Proteomes" id="UP000053328"/>
    </source>
</evidence>
<feature type="chain" id="PRO_5002239425" description="Choloylglycine hydrolase/NAAA C-terminal domain-containing protein" evidence="3">
    <location>
        <begin position="23"/>
        <end position="357"/>
    </location>
</feature>
<dbReference type="GO" id="GO:0016787">
    <property type="term" value="F:hydrolase activity"/>
    <property type="evidence" value="ECO:0007669"/>
    <property type="project" value="UniProtKB-KW"/>
</dbReference>
<dbReference type="InterPro" id="IPR052193">
    <property type="entry name" value="Peptidase_C59"/>
</dbReference>
<dbReference type="CDD" id="cd01902">
    <property type="entry name" value="Ntn_CGH"/>
    <property type="match status" value="1"/>
</dbReference>
<dbReference type="GeneID" id="27331408"/>
<evidence type="ECO:0000259" key="4">
    <source>
        <dbReference type="Pfam" id="PF02275"/>
    </source>
</evidence>
<dbReference type="InterPro" id="IPR029132">
    <property type="entry name" value="CBAH/NAAA_C"/>
</dbReference>
<protein>
    <recommendedName>
        <fullName evidence="4">Choloylglycine hydrolase/NAAA C-terminal domain-containing protein</fullName>
    </recommendedName>
</protein>
<dbReference type="Pfam" id="PF02275">
    <property type="entry name" value="CBAH"/>
    <property type="match status" value="1"/>
</dbReference>
<dbReference type="PANTHER" id="PTHR35527:SF2">
    <property type="entry name" value="HYDROLASE"/>
    <property type="match status" value="1"/>
</dbReference>
<evidence type="ECO:0000256" key="1">
    <source>
        <dbReference type="ARBA" id="ARBA00006625"/>
    </source>
</evidence>
<comment type="similarity">
    <text evidence="1">Belongs to the peptidase C59 family.</text>
</comment>
<evidence type="ECO:0000313" key="5">
    <source>
        <dbReference type="EMBL" id="KIW17134.1"/>
    </source>
</evidence>
<dbReference type="OrthoDB" id="63199at2759"/>
<sequence length="357" mass="38917">MFASIFTLCLPLLGNLITHASACSRVTYNSGPGDNNRIIVGRSMDWFVATNASIWAFPPGMNRSGNAGPNSLNWTSKYGSVVTAMYYAATVDGINSEGLTGNFLYLSDSDYGARNDAVPGLSVGAWLQYFLDNYATVDEAAKDLYTPEGRQKFQIVTTEIIPGTPSVGHVSLADASGDNLILEYLDGVLTVHHGKQYTVLTNQPPYDQQLAINAYWLPIGNDSLPGTRRPADRFARLSYYNNVTASANDQEESIAVTASMIRAVSVPFSPSLPGQPNVASTLWRTYSDTRALRYYWESSLAPMFFWINLGSMNLTSNAPVRMLALQNVDPETRVGNMDNDFVDSAPFEFLTSAGGSD</sequence>
<dbReference type="Proteomes" id="UP000053328">
    <property type="component" value="Unassembled WGS sequence"/>
</dbReference>
<proteinExistence type="inferred from homology"/>
<feature type="signal peptide" evidence="3">
    <location>
        <begin position="1"/>
        <end position="22"/>
    </location>
</feature>
<dbReference type="RefSeq" id="XP_016237350.1">
    <property type="nucleotide sequence ID" value="XM_016378673.1"/>
</dbReference>
<feature type="domain" description="Choloylglycine hydrolase/NAAA C-terminal" evidence="4">
    <location>
        <begin position="23"/>
        <end position="320"/>
    </location>
</feature>
<dbReference type="AlphaFoldDB" id="A0A0D2C0H4"/>
<dbReference type="Gene3D" id="3.60.60.10">
    <property type="entry name" value="Penicillin V Acylase, Chain A"/>
    <property type="match status" value="1"/>
</dbReference>
<dbReference type="VEuPathDB" id="FungiDB:PV08_04325"/>
<dbReference type="SUPFAM" id="SSF56235">
    <property type="entry name" value="N-terminal nucleophile aminohydrolases (Ntn hydrolases)"/>
    <property type="match status" value="1"/>
</dbReference>
<dbReference type="EMBL" id="KN847494">
    <property type="protein sequence ID" value="KIW17134.1"/>
    <property type="molecule type" value="Genomic_DNA"/>
</dbReference>
<keyword evidence="3" id="KW-0732">Signal</keyword>
<dbReference type="InterPro" id="IPR029055">
    <property type="entry name" value="Ntn_hydrolases_N"/>
</dbReference>
<accession>A0A0D2C0H4</accession>
<keyword evidence="2" id="KW-0378">Hydrolase</keyword>
<name>A0A0D2C0H4_9EURO</name>
<reference evidence="5 6" key="1">
    <citation type="submission" date="2015-01" db="EMBL/GenBank/DDBJ databases">
        <title>The Genome Sequence of Exophiala spinifera CBS89968.</title>
        <authorList>
            <consortium name="The Broad Institute Genomics Platform"/>
            <person name="Cuomo C."/>
            <person name="de Hoog S."/>
            <person name="Gorbushina A."/>
            <person name="Stielow B."/>
            <person name="Teixiera M."/>
            <person name="Abouelleil A."/>
            <person name="Chapman S.B."/>
            <person name="Priest M."/>
            <person name="Young S.K."/>
            <person name="Wortman J."/>
            <person name="Nusbaum C."/>
            <person name="Birren B."/>
        </authorList>
    </citation>
    <scope>NUCLEOTIDE SEQUENCE [LARGE SCALE GENOMIC DNA]</scope>
    <source>
        <strain evidence="5 6">CBS 89968</strain>
    </source>
</reference>
<organism evidence="5 6">
    <name type="scientific">Exophiala spinifera</name>
    <dbReference type="NCBI Taxonomy" id="91928"/>
    <lineage>
        <taxon>Eukaryota</taxon>
        <taxon>Fungi</taxon>
        <taxon>Dikarya</taxon>
        <taxon>Ascomycota</taxon>
        <taxon>Pezizomycotina</taxon>
        <taxon>Eurotiomycetes</taxon>
        <taxon>Chaetothyriomycetidae</taxon>
        <taxon>Chaetothyriales</taxon>
        <taxon>Herpotrichiellaceae</taxon>
        <taxon>Exophiala</taxon>
    </lineage>
</organism>
<evidence type="ECO:0000256" key="2">
    <source>
        <dbReference type="ARBA" id="ARBA00022801"/>
    </source>
</evidence>
<dbReference type="HOGENOM" id="CLU_045206_0_1_1"/>
<dbReference type="PANTHER" id="PTHR35527">
    <property type="entry name" value="CHOLOYLGLYCINE HYDROLASE"/>
    <property type="match status" value="1"/>
</dbReference>